<comment type="caution">
    <text evidence="2">The sequence shown here is derived from an EMBL/GenBank/DDBJ whole genome shotgun (WGS) entry which is preliminary data.</text>
</comment>
<gene>
    <name evidence="2" type="primary">Cnig_chr_III.g11098</name>
    <name evidence="2" type="ORF">B9Z55_011098</name>
</gene>
<accession>A0A2G5UIL8</accession>
<sequence length="291" mass="34132">MKAHSLVKSLRVPIICCEIEMRESTEIRLLTHGFGGIYITLRSSEKDEEPTSLNDLPASVEVSRRDSENEYVMWSNQGLSFERWIQHISSAFKHEDPFFIRFHIGETKLVVPSFRNVFPKIKYLWIYGKEPNEKDILYSENILKVFLPVVGKARLFSVPLCDNFSLQHIGMTNLEELILESDHNVKFDDLLTMNVERLKLEKTKNISLRDLNRFFKLWMKGSFPRLKYFSIRKNAKTIPDWDVLMKGLKGKEVGEGRYKRFLIKNCRGVCAHIVLQHISNRMCHVSFFVRD</sequence>
<dbReference type="InterPro" id="IPR012885">
    <property type="entry name" value="F-box_Sdz-33"/>
</dbReference>
<dbReference type="Pfam" id="PF07735">
    <property type="entry name" value="FBA_2"/>
    <property type="match status" value="1"/>
</dbReference>
<dbReference type="PANTHER" id="PTHR22899">
    <property type="entry name" value="CYCLIN-RELATED F-BOX FAMILY"/>
    <property type="match status" value="1"/>
</dbReference>
<dbReference type="Proteomes" id="UP000230233">
    <property type="component" value="Chromosome III"/>
</dbReference>
<dbReference type="PANTHER" id="PTHR22899:SF0">
    <property type="entry name" value="F-BOX ASSOCIATED DOMAIN-CONTAINING PROTEIN-RELATED"/>
    <property type="match status" value="1"/>
</dbReference>
<evidence type="ECO:0000313" key="3">
    <source>
        <dbReference type="Proteomes" id="UP000230233"/>
    </source>
</evidence>
<dbReference type="InterPro" id="IPR053222">
    <property type="entry name" value="Zygotic_Embryogenesis-Asso"/>
</dbReference>
<reference evidence="3" key="1">
    <citation type="submission" date="2017-10" db="EMBL/GenBank/DDBJ databases">
        <title>Rapid genome shrinkage in a self-fertile nematode reveals novel sperm competition proteins.</title>
        <authorList>
            <person name="Yin D."/>
            <person name="Schwarz E.M."/>
            <person name="Thomas C.G."/>
            <person name="Felde R.L."/>
            <person name="Korf I.F."/>
            <person name="Cutter A.D."/>
            <person name="Schartner C.M."/>
            <person name="Ralston E.J."/>
            <person name="Meyer B.J."/>
            <person name="Haag E.S."/>
        </authorList>
    </citation>
    <scope>NUCLEOTIDE SEQUENCE [LARGE SCALE GENOMIC DNA]</scope>
    <source>
        <strain evidence="3">JU1422</strain>
    </source>
</reference>
<keyword evidence="3" id="KW-1185">Reference proteome</keyword>
<evidence type="ECO:0000259" key="1">
    <source>
        <dbReference type="Pfam" id="PF07735"/>
    </source>
</evidence>
<dbReference type="EMBL" id="PDUG01000003">
    <property type="protein sequence ID" value="PIC39397.1"/>
    <property type="molecule type" value="Genomic_DNA"/>
</dbReference>
<organism evidence="2 3">
    <name type="scientific">Caenorhabditis nigoni</name>
    <dbReference type="NCBI Taxonomy" id="1611254"/>
    <lineage>
        <taxon>Eukaryota</taxon>
        <taxon>Metazoa</taxon>
        <taxon>Ecdysozoa</taxon>
        <taxon>Nematoda</taxon>
        <taxon>Chromadorea</taxon>
        <taxon>Rhabditida</taxon>
        <taxon>Rhabditina</taxon>
        <taxon>Rhabditomorpha</taxon>
        <taxon>Rhabditoidea</taxon>
        <taxon>Rhabditidae</taxon>
        <taxon>Peloderinae</taxon>
        <taxon>Caenorhabditis</taxon>
    </lineage>
</organism>
<feature type="domain" description="Sdz-33 F-box" evidence="1">
    <location>
        <begin position="166"/>
        <end position="231"/>
    </location>
</feature>
<evidence type="ECO:0000313" key="2">
    <source>
        <dbReference type="EMBL" id="PIC39397.1"/>
    </source>
</evidence>
<name>A0A2G5UIL8_9PELO</name>
<protein>
    <recommendedName>
        <fullName evidence="1">Sdz-33 F-box domain-containing protein</fullName>
    </recommendedName>
</protein>
<dbReference type="AlphaFoldDB" id="A0A2G5UIL8"/>
<proteinExistence type="predicted"/>